<evidence type="ECO:0000313" key="6">
    <source>
        <dbReference type="EMBL" id="GGP04227.1"/>
    </source>
</evidence>
<dbReference type="Proteomes" id="UP000620064">
    <property type="component" value="Unassembled WGS sequence"/>
</dbReference>
<keyword evidence="1" id="KW-0808">Transferase</keyword>
<keyword evidence="4" id="KW-0812">Transmembrane</keyword>
<sequence>MNHLPEQVKFMFLIALIILIMFAGFIVMVVMVYKKKQLVFQKERLLQDIQYRNQLLEKELEIQMKVQEERERISHDMHDDLGAGISALKLQAEFIKQKVDDQSIKDDVDELLKTAGEMNLSMREMLWSLNSTNDNLGNFMQYVIQYAESFFKKSSIKILVKRDVNSPEAKLNSEMRRNLFLCAKESLNNIYKHSKASEVSISFNLTHDEVFTMQISDNGVGLGENKNIGYGLQNMQKRMNDVGGKYEICTTKEGLCLFFVIKI</sequence>
<keyword evidence="2" id="KW-0418">Kinase</keyword>
<evidence type="ECO:0000259" key="5">
    <source>
        <dbReference type="Pfam" id="PF07730"/>
    </source>
</evidence>
<evidence type="ECO:0000256" key="1">
    <source>
        <dbReference type="ARBA" id="ARBA00022679"/>
    </source>
</evidence>
<dbReference type="Pfam" id="PF07730">
    <property type="entry name" value="HisKA_3"/>
    <property type="match status" value="1"/>
</dbReference>
<dbReference type="CDD" id="cd16917">
    <property type="entry name" value="HATPase_UhpB-NarQ-NarX-like"/>
    <property type="match status" value="1"/>
</dbReference>
<name>A0ABQ2NJL7_9FLAO</name>
<gene>
    <name evidence="6" type="ORF">GCM10010992_15370</name>
</gene>
<dbReference type="RefSeq" id="WP_188617528.1">
    <property type="nucleotide sequence ID" value="NZ_BMLV01000003.1"/>
</dbReference>
<proteinExistence type="predicted"/>
<evidence type="ECO:0000256" key="4">
    <source>
        <dbReference type="SAM" id="Phobius"/>
    </source>
</evidence>
<accession>A0ABQ2NJL7</accession>
<comment type="caution">
    <text evidence="6">The sequence shown here is derived from an EMBL/GenBank/DDBJ whole genome shotgun (WGS) entry which is preliminary data.</text>
</comment>
<dbReference type="Gene3D" id="3.30.565.10">
    <property type="entry name" value="Histidine kinase-like ATPase, C-terminal domain"/>
    <property type="match status" value="1"/>
</dbReference>
<keyword evidence="3" id="KW-0902">Two-component regulatory system</keyword>
<dbReference type="InterPro" id="IPR011712">
    <property type="entry name" value="Sig_transdc_His_kin_sub3_dim/P"/>
</dbReference>
<evidence type="ECO:0000256" key="2">
    <source>
        <dbReference type="ARBA" id="ARBA00022777"/>
    </source>
</evidence>
<dbReference type="PANTHER" id="PTHR24421">
    <property type="entry name" value="NITRATE/NITRITE SENSOR PROTEIN NARX-RELATED"/>
    <property type="match status" value="1"/>
</dbReference>
<feature type="transmembrane region" description="Helical" evidence="4">
    <location>
        <begin position="12"/>
        <end position="33"/>
    </location>
</feature>
<keyword evidence="7" id="KW-1185">Reference proteome</keyword>
<feature type="domain" description="Signal transduction histidine kinase subgroup 3 dimerisation and phosphoacceptor" evidence="5">
    <location>
        <begin position="69"/>
        <end position="131"/>
    </location>
</feature>
<dbReference type="EMBL" id="BMLV01000003">
    <property type="protein sequence ID" value="GGP04227.1"/>
    <property type="molecule type" value="Genomic_DNA"/>
</dbReference>
<keyword evidence="4" id="KW-1133">Transmembrane helix</keyword>
<protein>
    <recommendedName>
        <fullName evidence="5">Signal transduction histidine kinase subgroup 3 dimerisation and phosphoacceptor domain-containing protein</fullName>
    </recommendedName>
</protein>
<dbReference type="Gene3D" id="1.20.5.1930">
    <property type="match status" value="1"/>
</dbReference>
<dbReference type="InterPro" id="IPR036890">
    <property type="entry name" value="HATPase_C_sf"/>
</dbReference>
<dbReference type="InterPro" id="IPR050482">
    <property type="entry name" value="Sensor_HK_TwoCompSys"/>
</dbReference>
<evidence type="ECO:0000313" key="7">
    <source>
        <dbReference type="Proteomes" id="UP000620064"/>
    </source>
</evidence>
<evidence type="ECO:0000256" key="3">
    <source>
        <dbReference type="ARBA" id="ARBA00023012"/>
    </source>
</evidence>
<organism evidence="6 7">
    <name type="scientific">Cloacibacterium rupense</name>
    <dbReference type="NCBI Taxonomy" id="517423"/>
    <lineage>
        <taxon>Bacteria</taxon>
        <taxon>Pseudomonadati</taxon>
        <taxon>Bacteroidota</taxon>
        <taxon>Flavobacteriia</taxon>
        <taxon>Flavobacteriales</taxon>
        <taxon>Weeksellaceae</taxon>
    </lineage>
</organism>
<keyword evidence="4" id="KW-0472">Membrane</keyword>
<dbReference type="SUPFAM" id="SSF55874">
    <property type="entry name" value="ATPase domain of HSP90 chaperone/DNA topoisomerase II/histidine kinase"/>
    <property type="match status" value="1"/>
</dbReference>
<reference evidence="7" key="1">
    <citation type="journal article" date="2019" name="Int. J. Syst. Evol. Microbiol.">
        <title>The Global Catalogue of Microorganisms (GCM) 10K type strain sequencing project: providing services to taxonomists for standard genome sequencing and annotation.</title>
        <authorList>
            <consortium name="The Broad Institute Genomics Platform"/>
            <consortium name="The Broad Institute Genome Sequencing Center for Infectious Disease"/>
            <person name="Wu L."/>
            <person name="Ma J."/>
        </authorList>
    </citation>
    <scope>NUCLEOTIDE SEQUENCE [LARGE SCALE GENOMIC DNA]</scope>
    <source>
        <strain evidence="7">CGMCC 1.7656</strain>
    </source>
</reference>